<reference evidence="2" key="2">
    <citation type="submission" date="2021-02" db="UniProtKB">
        <authorList>
            <consortium name="EnsemblMetazoa"/>
        </authorList>
    </citation>
    <scope>IDENTIFICATION</scope>
    <source>
        <strain evidence="2">JHB</strain>
    </source>
</reference>
<protein>
    <submittedName>
        <fullName evidence="1 2">Uncharacterized protein</fullName>
    </submittedName>
</protein>
<dbReference type="VEuPathDB" id="VectorBase:CPIJ019999"/>
<evidence type="ECO:0000313" key="1">
    <source>
        <dbReference type="EMBL" id="EDS32399.1"/>
    </source>
</evidence>
<organism>
    <name type="scientific">Culex quinquefasciatus</name>
    <name type="common">Southern house mosquito</name>
    <name type="synonym">Culex pungens</name>
    <dbReference type="NCBI Taxonomy" id="7176"/>
    <lineage>
        <taxon>Eukaryota</taxon>
        <taxon>Metazoa</taxon>
        <taxon>Ecdysozoa</taxon>
        <taxon>Arthropoda</taxon>
        <taxon>Hexapoda</taxon>
        <taxon>Insecta</taxon>
        <taxon>Pterygota</taxon>
        <taxon>Neoptera</taxon>
        <taxon>Endopterygota</taxon>
        <taxon>Diptera</taxon>
        <taxon>Nematocera</taxon>
        <taxon>Culicoidea</taxon>
        <taxon>Culicidae</taxon>
        <taxon>Culicinae</taxon>
        <taxon>Culicini</taxon>
        <taxon>Culex</taxon>
        <taxon>Culex</taxon>
    </lineage>
</organism>
<dbReference type="KEGG" id="cqu:CpipJ_CPIJ019999"/>
<sequence length="43" mass="4777">MAPMTMCHINPPFDRRWFLVLVGNCGGIAIVSTEENGVACRRI</sequence>
<dbReference type="HOGENOM" id="CLU_3242685_0_0_1"/>
<gene>
    <name evidence="2" type="primary">6054278</name>
    <name evidence="1" type="ORF">CpipJ_CPIJ019999</name>
</gene>
<accession>B0XKP9</accession>
<proteinExistence type="predicted"/>
<name>B0XKP9_CULQU</name>
<dbReference type="Proteomes" id="UP000002320">
    <property type="component" value="Unassembled WGS sequence"/>
</dbReference>
<evidence type="ECO:0000313" key="2">
    <source>
        <dbReference type="EnsemblMetazoa" id="CPIJ019999-PA"/>
    </source>
</evidence>
<dbReference type="EnsemblMetazoa" id="CPIJ019999-RA">
    <property type="protein sequence ID" value="CPIJ019999-PA"/>
    <property type="gene ID" value="CPIJ019999"/>
</dbReference>
<keyword evidence="3" id="KW-1185">Reference proteome</keyword>
<dbReference type="AlphaFoldDB" id="B0XKP9"/>
<dbReference type="InParanoid" id="B0XKP9"/>
<reference evidence="1" key="1">
    <citation type="submission" date="2007-03" db="EMBL/GenBank/DDBJ databases">
        <title>Annotation of Culex pipiens quinquefasciatus.</title>
        <authorList>
            <consortium name="The Broad Institute Genome Sequencing Platform"/>
            <person name="Atkinson P.W."/>
            <person name="Hemingway J."/>
            <person name="Christensen B.M."/>
            <person name="Higgs S."/>
            <person name="Kodira C."/>
            <person name="Hannick L."/>
            <person name="Megy K."/>
            <person name="O'Leary S."/>
            <person name="Pearson M."/>
            <person name="Haas B.J."/>
            <person name="Mauceli E."/>
            <person name="Wortman J.R."/>
            <person name="Lee N.H."/>
            <person name="Guigo R."/>
            <person name="Stanke M."/>
            <person name="Alvarado L."/>
            <person name="Amedeo P."/>
            <person name="Antoine C.H."/>
            <person name="Arensburger P."/>
            <person name="Bidwell S.L."/>
            <person name="Crawford M."/>
            <person name="Camaro F."/>
            <person name="Devon K."/>
            <person name="Engels R."/>
            <person name="Hammond M."/>
            <person name="Howarth C."/>
            <person name="Koehrsen M."/>
            <person name="Lawson D."/>
            <person name="Montgomery P."/>
            <person name="Nene V."/>
            <person name="Nusbaum C."/>
            <person name="Puiu D."/>
            <person name="Romero-Severson J."/>
            <person name="Severson D.W."/>
            <person name="Shumway M."/>
            <person name="Sisk P."/>
            <person name="Stolte C."/>
            <person name="Zeng Q."/>
            <person name="Eisenstadt E."/>
            <person name="Fraser-Liggett C."/>
            <person name="Strausberg R."/>
            <person name="Galagan J."/>
            <person name="Birren B."/>
            <person name="Collins F.H."/>
        </authorList>
    </citation>
    <scope>NUCLEOTIDE SEQUENCE [LARGE SCALE GENOMIC DNA]</scope>
    <source>
        <strain evidence="1">JHB</strain>
    </source>
</reference>
<evidence type="ECO:0000313" key="3">
    <source>
        <dbReference type="Proteomes" id="UP000002320"/>
    </source>
</evidence>
<dbReference type="EMBL" id="DS233948">
    <property type="protein sequence ID" value="EDS32399.1"/>
    <property type="molecule type" value="Genomic_DNA"/>
</dbReference>